<dbReference type="EMBL" id="JZIW01000001">
    <property type="protein sequence ID" value="KOO82367.1"/>
    <property type="molecule type" value="Genomic_DNA"/>
</dbReference>
<accession>A0AB34THD2</accession>
<proteinExistence type="predicted"/>
<organism evidence="1 2">
    <name type="scientific">Stenotrophomonas maltophilia</name>
    <name type="common">Pseudomonas maltophilia</name>
    <name type="synonym">Xanthomonas maltophilia</name>
    <dbReference type="NCBI Taxonomy" id="40324"/>
    <lineage>
        <taxon>Bacteria</taxon>
        <taxon>Pseudomonadati</taxon>
        <taxon>Pseudomonadota</taxon>
        <taxon>Gammaproteobacteria</taxon>
        <taxon>Lysobacterales</taxon>
        <taxon>Lysobacteraceae</taxon>
        <taxon>Stenotrophomonas</taxon>
        <taxon>Stenotrophomonas maltophilia group</taxon>
    </lineage>
</organism>
<reference evidence="1 2" key="1">
    <citation type="journal article" date="2015" name="Antimicrob. Agents Chemother.">
        <title>Whole-Genome Sequencing Identifies Emergence of a Quinolone Resistance Mutation in a Case of Stenotrophomonas maltophilia Bacteremia.</title>
        <authorList>
            <person name="Pak T.R."/>
            <person name="Altman D.R."/>
            <person name="Attie O."/>
            <person name="Sebra R."/>
            <person name="Hamula C.L."/>
            <person name="Lewis M."/>
            <person name="Deikus G."/>
            <person name="Newman L.C."/>
            <person name="Fang G."/>
            <person name="Hand J."/>
            <person name="Papel G."/>
            <person name="Wallach F."/>
            <person name="Schadt E.E."/>
            <person name="Huprikar S."/>
            <person name="van Bakel H."/>
            <person name="Kasarskis A."/>
            <person name="Bashir A."/>
        </authorList>
    </citation>
    <scope>NUCLEOTIDE SEQUENCE [LARGE SCALE GENOMIC DNA]</scope>
    <source>
        <strain evidence="1 2">ISMMS6</strain>
    </source>
</reference>
<sequence>MFRHRLGLIRKIHALLHGYAISFRHLKLCSCLLQHALSLLNSGFCFSHGRVLAGAVRATSIVIVRLSKASR</sequence>
<comment type="caution">
    <text evidence="1">The sequence shown here is derived from an EMBL/GenBank/DDBJ whole genome shotgun (WGS) entry which is preliminary data.</text>
</comment>
<evidence type="ECO:0008006" key="3">
    <source>
        <dbReference type="Google" id="ProtNLM"/>
    </source>
</evidence>
<gene>
    <name evidence="1" type="ORF">VL23_03510</name>
</gene>
<name>A0AB34THD2_STEMA</name>
<protein>
    <recommendedName>
        <fullName evidence="3">Secreted protein</fullName>
    </recommendedName>
</protein>
<evidence type="ECO:0000313" key="1">
    <source>
        <dbReference type="EMBL" id="KOO82367.1"/>
    </source>
</evidence>
<dbReference type="Proteomes" id="UP000037632">
    <property type="component" value="Unassembled WGS sequence"/>
</dbReference>
<evidence type="ECO:0000313" key="2">
    <source>
        <dbReference type="Proteomes" id="UP000037632"/>
    </source>
</evidence>
<dbReference type="AlphaFoldDB" id="A0AB34THD2"/>